<organism evidence="2 3">
    <name type="scientific">Odynerus spinipes</name>
    <dbReference type="NCBI Taxonomy" id="1348599"/>
    <lineage>
        <taxon>Eukaryota</taxon>
        <taxon>Metazoa</taxon>
        <taxon>Ecdysozoa</taxon>
        <taxon>Arthropoda</taxon>
        <taxon>Hexapoda</taxon>
        <taxon>Insecta</taxon>
        <taxon>Pterygota</taxon>
        <taxon>Neoptera</taxon>
        <taxon>Endopterygota</taxon>
        <taxon>Hymenoptera</taxon>
        <taxon>Apocrita</taxon>
        <taxon>Aculeata</taxon>
        <taxon>Vespoidea</taxon>
        <taxon>Vespidae</taxon>
        <taxon>Eumeninae</taxon>
        <taxon>Odynerus</taxon>
    </lineage>
</organism>
<reference evidence="2" key="1">
    <citation type="submission" date="2021-08" db="EMBL/GenBank/DDBJ databases">
        <authorList>
            <person name="Misof B."/>
            <person name="Oliver O."/>
            <person name="Podsiadlowski L."/>
            <person name="Donath A."/>
            <person name="Peters R."/>
            <person name="Mayer C."/>
            <person name="Rust J."/>
            <person name="Gunkel S."/>
            <person name="Lesny P."/>
            <person name="Martin S."/>
            <person name="Oeyen J.P."/>
            <person name="Petersen M."/>
            <person name="Panagiotis P."/>
            <person name="Wilbrandt J."/>
            <person name="Tanja T."/>
        </authorList>
    </citation>
    <scope>NUCLEOTIDE SEQUENCE</scope>
    <source>
        <strain evidence="2">GBR_01_08_01A</strain>
        <tissue evidence="2">Thorax + abdomen</tissue>
    </source>
</reference>
<reference evidence="2" key="2">
    <citation type="journal article" date="2023" name="Commun. Biol.">
        <title>Intrasexual cuticular hydrocarbon dimorphism in a wasp sheds light on hydrocarbon biosynthesis genes in Hymenoptera.</title>
        <authorList>
            <person name="Moris V.C."/>
            <person name="Podsiadlowski L."/>
            <person name="Martin S."/>
            <person name="Oeyen J.P."/>
            <person name="Donath A."/>
            <person name="Petersen M."/>
            <person name="Wilbrandt J."/>
            <person name="Misof B."/>
            <person name="Liedtke D."/>
            <person name="Thamm M."/>
            <person name="Scheiner R."/>
            <person name="Schmitt T."/>
            <person name="Niehuis O."/>
        </authorList>
    </citation>
    <scope>NUCLEOTIDE SEQUENCE</scope>
    <source>
        <strain evidence="2">GBR_01_08_01A</strain>
    </source>
</reference>
<gene>
    <name evidence="2" type="ORF">KPH14_008708</name>
</gene>
<dbReference type="Proteomes" id="UP001258017">
    <property type="component" value="Unassembled WGS sequence"/>
</dbReference>
<proteinExistence type="predicted"/>
<protein>
    <submittedName>
        <fullName evidence="2">Uncharacterized protein</fullName>
    </submittedName>
</protein>
<feature type="compositionally biased region" description="Basic and acidic residues" evidence="1">
    <location>
        <begin position="133"/>
        <end position="145"/>
    </location>
</feature>
<evidence type="ECO:0000313" key="2">
    <source>
        <dbReference type="EMBL" id="KAK2574943.1"/>
    </source>
</evidence>
<comment type="caution">
    <text evidence="2">The sequence shown here is derived from an EMBL/GenBank/DDBJ whole genome shotgun (WGS) entry which is preliminary data.</text>
</comment>
<accession>A0AAD9R8T5</accession>
<feature type="region of interest" description="Disordered" evidence="1">
    <location>
        <begin position="129"/>
        <end position="152"/>
    </location>
</feature>
<sequence>MDIHGAIKKATQIPKTNGDASFVRLQKPDQATLDRNMNKRKLKAPRNIKLIEQDDLPSAELHDWNTKYTLNENEILSSIKAVNGGVSYSNKSLEDHWKLKQSDCNSNMRHFKANTSTFKSSCSYSNITETSNVEDKKSNKPKENIENNEDSNSVHEVLKKCKLSKNAVILGLLNSNKITLEDLQIPEKSNFKNEKSQTHSDIQTDDIARKYLLQHPDEPDVYIHSLQMMEKLEKSKGNMTNFIVEHVGVKKTITPQQYYVTETDDTSFKFVKKNVKDK</sequence>
<dbReference type="EMBL" id="JAIFRP010004521">
    <property type="protein sequence ID" value="KAK2574943.1"/>
    <property type="molecule type" value="Genomic_DNA"/>
</dbReference>
<evidence type="ECO:0000256" key="1">
    <source>
        <dbReference type="SAM" id="MobiDB-lite"/>
    </source>
</evidence>
<keyword evidence="3" id="KW-1185">Reference proteome</keyword>
<name>A0AAD9R8T5_9HYME</name>
<dbReference type="AlphaFoldDB" id="A0AAD9R8T5"/>
<evidence type="ECO:0000313" key="3">
    <source>
        <dbReference type="Proteomes" id="UP001258017"/>
    </source>
</evidence>